<gene>
    <name evidence="7" type="ORF">LMG23994_02713</name>
</gene>
<evidence type="ECO:0000256" key="5">
    <source>
        <dbReference type="ARBA" id="ARBA00023136"/>
    </source>
</evidence>
<feature type="transmembrane region" description="Helical" evidence="6">
    <location>
        <begin position="343"/>
        <end position="363"/>
    </location>
</feature>
<accession>A0ABM8X1Q0</accession>
<evidence type="ECO:0000256" key="4">
    <source>
        <dbReference type="ARBA" id="ARBA00022989"/>
    </source>
</evidence>
<dbReference type="RefSeq" id="WP_224002724.1">
    <property type="nucleotide sequence ID" value="NZ_CAJZAF010000013.1"/>
</dbReference>
<dbReference type="InterPro" id="IPR050833">
    <property type="entry name" value="Poly_Biosynth_Transport"/>
</dbReference>
<dbReference type="PANTHER" id="PTHR30250">
    <property type="entry name" value="PST FAMILY PREDICTED COLANIC ACID TRANSPORTER"/>
    <property type="match status" value="1"/>
</dbReference>
<keyword evidence="3 6" id="KW-0812">Transmembrane</keyword>
<feature type="transmembrane region" description="Helical" evidence="6">
    <location>
        <begin position="157"/>
        <end position="176"/>
    </location>
</feature>
<reference evidence="7 8" key="1">
    <citation type="submission" date="2021-08" db="EMBL/GenBank/DDBJ databases">
        <authorList>
            <person name="Peeters C."/>
        </authorList>
    </citation>
    <scope>NUCLEOTIDE SEQUENCE [LARGE SCALE GENOMIC DNA]</scope>
    <source>
        <strain evidence="7 8">LMG 23994</strain>
    </source>
</reference>
<dbReference type="InterPro" id="IPR002797">
    <property type="entry name" value="Polysacc_synth"/>
</dbReference>
<dbReference type="PANTHER" id="PTHR30250:SF26">
    <property type="entry name" value="PSMA PROTEIN"/>
    <property type="match status" value="1"/>
</dbReference>
<comment type="caution">
    <text evidence="7">The sequence shown here is derived from an EMBL/GenBank/DDBJ whole genome shotgun (WGS) entry which is preliminary data.</text>
</comment>
<feature type="transmembrane region" description="Helical" evidence="6">
    <location>
        <begin position="126"/>
        <end position="145"/>
    </location>
</feature>
<keyword evidence="4 6" id="KW-1133">Transmembrane helix</keyword>
<feature type="transmembrane region" description="Helical" evidence="6">
    <location>
        <begin position="270"/>
        <end position="289"/>
    </location>
</feature>
<feature type="transmembrane region" description="Helical" evidence="6">
    <location>
        <begin position="383"/>
        <end position="405"/>
    </location>
</feature>
<evidence type="ECO:0008006" key="9">
    <source>
        <dbReference type="Google" id="ProtNLM"/>
    </source>
</evidence>
<dbReference type="Pfam" id="PF01943">
    <property type="entry name" value="Polysacc_synt"/>
    <property type="match status" value="1"/>
</dbReference>
<evidence type="ECO:0000256" key="1">
    <source>
        <dbReference type="ARBA" id="ARBA00004651"/>
    </source>
</evidence>
<dbReference type="CDD" id="cd13128">
    <property type="entry name" value="MATE_Wzx_like"/>
    <property type="match status" value="1"/>
</dbReference>
<feature type="transmembrane region" description="Helical" evidence="6">
    <location>
        <begin position="6"/>
        <end position="28"/>
    </location>
</feature>
<feature type="transmembrane region" description="Helical" evidence="6">
    <location>
        <begin position="182"/>
        <end position="201"/>
    </location>
</feature>
<evidence type="ECO:0000256" key="3">
    <source>
        <dbReference type="ARBA" id="ARBA00022692"/>
    </source>
</evidence>
<dbReference type="EMBL" id="CAJZAF010000013">
    <property type="protein sequence ID" value="CAG9173801.1"/>
    <property type="molecule type" value="Genomic_DNA"/>
</dbReference>
<feature type="transmembrane region" description="Helical" evidence="6">
    <location>
        <begin position="301"/>
        <end position="323"/>
    </location>
</feature>
<organism evidence="7 8">
    <name type="scientific">Cupriavidus pinatubonensis</name>
    <dbReference type="NCBI Taxonomy" id="248026"/>
    <lineage>
        <taxon>Bacteria</taxon>
        <taxon>Pseudomonadati</taxon>
        <taxon>Pseudomonadota</taxon>
        <taxon>Betaproteobacteria</taxon>
        <taxon>Burkholderiales</taxon>
        <taxon>Burkholderiaceae</taxon>
        <taxon>Cupriavidus</taxon>
    </lineage>
</organism>
<keyword evidence="5 6" id="KW-0472">Membrane</keyword>
<proteinExistence type="predicted"/>
<dbReference type="Proteomes" id="UP000701702">
    <property type="component" value="Unassembled WGS sequence"/>
</dbReference>
<feature type="transmembrane region" description="Helical" evidence="6">
    <location>
        <begin position="88"/>
        <end position="106"/>
    </location>
</feature>
<keyword evidence="8" id="KW-1185">Reference proteome</keyword>
<keyword evidence="2" id="KW-1003">Cell membrane</keyword>
<evidence type="ECO:0000313" key="7">
    <source>
        <dbReference type="EMBL" id="CAG9173801.1"/>
    </source>
</evidence>
<evidence type="ECO:0000313" key="8">
    <source>
        <dbReference type="Proteomes" id="UP000701702"/>
    </source>
</evidence>
<evidence type="ECO:0000256" key="2">
    <source>
        <dbReference type="ARBA" id="ARBA00022475"/>
    </source>
</evidence>
<name>A0ABM8X1Q0_9BURK</name>
<protein>
    <recommendedName>
        <fullName evidence="9">Polysaccharide biosynthesis protein</fullName>
    </recommendedName>
</protein>
<comment type="subcellular location">
    <subcellularLocation>
        <location evidence="1">Cell membrane</location>
        <topology evidence="1">Multi-pass membrane protein</topology>
    </subcellularLocation>
</comment>
<sequence length="438" mass="47137">MRTSHFSWNLVGLGVPVIIAVLTVPTLLQAIGAQRFGLLTLAWGLIGYATTLDFGIGRAATQYIAALRGKSANHDDSVPAVLATAERITLITGTIGALAVLVSLAFGVDSLLKVHLLPRGEVQWSIALLAFALPLQAISAAYRGVNEAYLNFKGVSILRMLLGAANFGVPCAVAMISPKLYWLILSLVLSRALAALMYRWLARRCIGLKRGSPLHPYSRELARKLARFGGWFTLSGVLSPIVASADRFFIAAVVSSAAAAAYVIPYEMVAQSLILLGALTTVAFPYLSQRRVSAPDDAKRMFYLTLLLALMVMAAVAGTLAVLGNWILSLWLGQSVPEGAGELVRVLSLGLLPYTVSSMYIALLHSDGRTEITAKINIVEFPLFLILTYLLIQRFGIVGAAYAWVFRNAVDAVLITVAAERGAIQRWASRPRIGARES</sequence>
<evidence type="ECO:0000256" key="6">
    <source>
        <dbReference type="SAM" id="Phobius"/>
    </source>
</evidence>